<evidence type="ECO:0000256" key="3">
    <source>
        <dbReference type="ARBA" id="ARBA00023125"/>
    </source>
</evidence>
<protein>
    <submittedName>
        <fullName evidence="7">LysR family transcriptional regulator</fullName>
    </submittedName>
</protein>
<dbReference type="Pfam" id="PF03466">
    <property type="entry name" value="LysR_substrate"/>
    <property type="match status" value="1"/>
</dbReference>
<comment type="similarity">
    <text evidence="1">Belongs to the LysR transcriptional regulatory family.</text>
</comment>
<dbReference type="Proteomes" id="UP001196870">
    <property type="component" value="Unassembled WGS sequence"/>
</dbReference>
<sequence>MNLRDLQYILAVAEHRHFGRAAEACHISQPTLSTQVKKLEETLGVVLFERTKKWVQPTEVGQAVLAEARRALEAADGMMAIAQAARDPFSGPLRLGVIPTLGPYLMPLAFAPLREAFPVLTIDPWEDVTEGLLERLRQRQIDAALIATEAPVGNFATIPLFVEPFLAALPVGHPLAREDRVREEALGNDLLVLADGHCMRGQTIAACGRTGPNAEAFRAAGLQTLIHMVAAGYGTTLIPGLAAGAVKGLDVVLRPLAGGARREVAIVARASFPRMTVLEGVARVIRGVVAEVL</sequence>
<dbReference type="PANTHER" id="PTHR30346:SF26">
    <property type="entry name" value="HYDROGEN PEROXIDE-INDUCIBLE GENES ACTIVATOR"/>
    <property type="match status" value="1"/>
</dbReference>
<dbReference type="EMBL" id="JAAGBB010000026">
    <property type="protein sequence ID" value="MBR0666758.1"/>
    <property type="molecule type" value="Genomic_DNA"/>
</dbReference>
<dbReference type="PROSITE" id="PS50931">
    <property type="entry name" value="HTH_LYSR"/>
    <property type="match status" value="1"/>
</dbReference>
<organism evidence="7 8">
    <name type="scientific">Plastoroseomonas hellenica</name>
    <dbReference type="NCBI Taxonomy" id="2687306"/>
    <lineage>
        <taxon>Bacteria</taxon>
        <taxon>Pseudomonadati</taxon>
        <taxon>Pseudomonadota</taxon>
        <taxon>Alphaproteobacteria</taxon>
        <taxon>Acetobacterales</taxon>
        <taxon>Acetobacteraceae</taxon>
        <taxon>Plastoroseomonas</taxon>
    </lineage>
</organism>
<keyword evidence="8" id="KW-1185">Reference proteome</keyword>
<dbReference type="RefSeq" id="WP_211854524.1">
    <property type="nucleotide sequence ID" value="NZ_JAAGBB010000026.1"/>
</dbReference>
<dbReference type="CDD" id="cd08411">
    <property type="entry name" value="PBP2_OxyR"/>
    <property type="match status" value="1"/>
</dbReference>
<dbReference type="Pfam" id="PF00126">
    <property type="entry name" value="HTH_1"/>
    <property type="match status" value="1"/>
</dbReference>
<dbReference type="InterPro" id="IPR000847">
    <property type="entry name" value="LysR_HTH_N"/>
</dbReference>
<keyword evidence="5" id="KW-0804">Transcription</keyword>
<proteinExistence type="inferred from homology"/>
<comment type="caution">
    <text evidence="7">The sequence shown here is derived from an EMBL/GenBank/DDBJ whole genome shotgun (WGS) entry which is preliminary data.</text>
</comment>
<name>A0ABS5F2R8_9PROT</name>
<evidence type="ECO:0000256" key="2">
    <source>
        <dbReference type="ARBA" id="ARBA00023015"/>
    </source>
</evidence>
<keyword evidence="4" id="KW-0010">Activator</keyword>
<dbReference type="PANTHER" id="PTHR30346">
    <property type="entry name" value="TRANSCRIPTIONAL DUAL REGULATOR HCAR-RELATED"/>
    <property type="match status" value="1"/>
</dbReference>
<keyword evidence="3" id="KW-0238">DNA-binding</keyword>
<evidence type="ECO:0000256" key="4">
    <source>
        <dbReference type="ARBA" id="ARBA00023159"/>
    </source>
</evidence>
<dbReference type="PRINTS" id="PR00039">
    <property type="entry name" value="HTHLYSR"/>
</dbReference>
<reference evidence="8" key="1">
    <citation type="journal article" date="2021" name="Syst. Appl. Microbiol.">
        <title>Roseomonas hellenica sp. nov., isolated from roots of wild-growing Alkanna tinctoria.</title>
        <authorList>
            <person name="Rat A."/>
            <person name="Naranjo H.D."/>
            <person name="Lebbe L."/>
            <person name="Cnockaert M."/>
            <person name="Krigas N."/>
            <person name="Grigoriadou K."/>
            <person name="Maloupa E."/>
            <person name="Willems A."/>
        </authorList>
    </citation>
    <scope>NUCLEOTIDE SEQUENCE [LARGE SCALE GENOMIC DNA]</scope>
    <source>
        <strain evidence="8">LMG 31523</strain>
    </source>
</reference>
<feature type="domain" description="HTH lysR-type" evidence="6">
    <location>
        <begin position="1"/>
        <end position="58"/>
    </location>
</feature>
<keyword evidence="2" id="KW-0805">Transcription regulation</keyword>
<dbReference type="InterPro" id="IPR036388">
    <property type="entry name" value="WH-like_DNA-bd_sf"/>
</dbReference>
<evidence type="ECO:0000259" key="6">
    <source>
        <dbReference type="PROSITE" id="PS50931"/>
    </source>
</evidence>
<evidence type="ECO:0000313" key="8">
    <source>
        <dbReference type="Proteomes" id="UP001196870"/>
    </source>
</evidence>
<dbReference type="Gene3D" id="3.40.190.10">
    <property type="entry name" value="Periplasmic binding protein-like II"/>
    <property type="match status" value="2"/>
</dbReference>
<dbReference type="Gene3D" id="1.10.10.10">
    <property type="entry name" value="Winged helix-like DNA-binding domain superfamily/Winged helix DNA-binding domain"/>
    <property type="match status" value="1"/>
</dbReference>
<accession>A0ABS5F2R8</accession>
<dbReference type="InterPro" id="IPR036390">
    <property type="entry name" value="WH_DNA-bd_sf"/>
</dbReference>
<dbReference type="InterPro" id="IPR005119">
    <property type="entry name" value="LysR_subst-bd"/>
</dbReference>
<evidence type="ECO:0000256" key="1">
    <source>
        <dbReference type="ARBA" id="ARBA00009437"/>
    </source>
</evidence>
<dbReference type="SUPFAM" id="SSF46785">
    <property type="entry name" value="Winged helix' DNA-binding domain"/>
    <property type="match status" value="1"/>
</dbReference>
<evidence type="ECO:0000313" key="7">
    <source>
        <dbReference type="EMBL" id="MBR0666758.1"/>
    </source>
</evidence>
<dbReference type="SUPFAM" id="SSF53850">
    <property type="entry name" value="Periplasmic binding protein-like II"/>
    <property type="match status" value="1"/>
</dbReference>
<gene>
    <name evidence="7" type="ORF">GXW71_20530</name>
</gene>
<evidence type="ECO:0000256" key="5">
    <source>
        <dbReference type="ARBA" id="ARBA00023163"/>
    </source>
</evidence>